<sequence>MIYCCGEHVELALDVIVDEHETFPKLEKLEEGKNLSTTCEYCKKHAEYLVGN</sequence>
<accession>A0ABS2RBV4</accession>
<keyword evidence="2" id="KW-1185">Reference proteome</keyword>
<proteinExistence type="predicted"/>
<dbReference type="NCBIfam" id="TIGR04129">
    <property type="entry name" value="CxxH_BA5709"/>
    <property type="match status" value="1"/>
</dbReference>
<evidence type="ECO:0000313" key="2">
    <source>
        <dbReference type="Proteomes" id="UP000823485"/>
    </source>
</evidence>
<evidence type="ECO:0000313" key="1">
    <source>
        <dbReference type="EMBL" id="MBM7716840.1"/>
    </source>
</evidence>
<name>A0ABS2RBV4_9BACI</name>
<dbReference type="Proteomes" id="UP000823485">
    <property type="component" value="Unassembled WGS sequence"/>
</dbReference>
<dbReference type="RefSeq" id="WP_205180065.1">
    <property type="nucleotide sequence ID" value="NZ_JAFBFH010000033.1"/>
</dbReference>
<reference evidence="1 2" key="1">
    <citation type="submission" date="2021-01" db="EMBL/GenBank/DDBJ databases">
        <title>Genomic Encyclopedia of Type Strains, Phase IV (KMG-IV): sequencing the most valuable type-strain genomes for metagenomic binning, comparative biology and taxonomic classification.</title>
        <authorList>
            <person name="Goeker M."/>
        </authorList>
    </citation>
    <scope>NUCLEOTIDE SEQUENCE [LARGE SCALE GENOMIC DNA]</scope>
    <source>
        <strain evidence="1 2">DSM 105453</strain>
    </source>
</reference>
<organism evidence="1 2">
    <name type="scientific">Siminovitchia thermophila</name>
    <dbReference type="NCBI Taxonomy" id="1245522"/>
    <lineage>
        <taxon>Bacteria</taxon>
        <taxon>Bacillati</taxon>
        <taxon>Bacillota</taxon>
        <taxon>Bacilli</taxon>
        <taxon>Bacillales</taxon>
        <taxon>Bacillaceae</taxon>
        <taxon>Siminovitchia</taxon>
    </lineage>
</organism>
<gene>
    <name evidence="1" type="ORF">JOC94_003864</name>
</gene>
<dbReference type="EMBL" id="JAFBFH010000033">
    <property type="protein sequence ID" value="MBM7716840.1"/>
    <property type="molecule type" value="Genomic_DNA"/>
</dbReference>
<protein>
    <submittedName>
        <fullName evidence="1">CxxH/CxxC protein (TIGR04129 family)</fullName>
    </submittedName>
</protein>
<comment type="caution">
    <text evidence="1">The sequence shown here is derived from an EMBL/GenBank/DDBJ whole genome shotgun (WGS) entry which is preliminary data.</text>
</comment>
<dbReference type="Pfam" id="PF14116">
    <property type="entry name" value="YyzF"/>
    <property type="match status" value="1"/>
</dbReference>
<dbReference type="InterPro" id="IPR025626">
    <property type="entry name" value="YyzF"/>
</dbReference>